<sequence>MERCFWVWNAGNYRPLSKAFHKFRHFRRPLIPIGRGEIPDPVGQNTFLDSGEGMSMTASGETSDYDGLQGFLRESVVTGTAIILPLLVTVLVLRFFVNFVSQILEPVVQLVSVATSTGGLPDPVLKLITFLTLVTAILFVGAISESGSVNVGGGATLETLIARIPGIGSLYQGVDEMSQVLLDNDTDSFQEVKIVEFPTDGSFSLAFLTAETPEVVMDPLEHEEMVTVYLPLAPNPVVGGYVLHVAAERVYDIDMTVEEGIQSIVTSGVATGHQSGDALSEDMIDRINRRFNRMDIVPRVESVEEYAQVAYEKLGPTHSESADRSETSEESDDSDPGDR</sequence>
<evidence type="ECO:0000313" key="3">
    <source>
        <dbReference type="EMBL" id="AKH97012.1"/>
    </source>
</evidence>
<dbReference type="EMBL" id="CP011564">
    <property type="protein sequence ID" value="ALG81413.1"/>
    <property type="molecule type" value="Genomic_DNA"/>
</dbReference>
<dbReference type="InterPro" id="IPR007462">
    <property type="entry name" value="COV1-like"/>
</dbReference>
<dbReference type="Pfam" id="PF04367">
    <property type="entry name" value="DUF502"/>
    <property type="match status" value="1"/>
</dbReference>
<feature type="region of interest" description="Disordered" evidence="1">
    <location>
        <begin position="311"/>
        <end position="339"/>
    </location>
</feature>
<name>A0A0F7P8E1_9EURY</name>
<evidence type="ECO:0000313" key="5">
    <source>
        <dbReference type="Proteomes" id="UP000060390"/>
    </source>
</evidence>
<keyword evidence="2" id="KW-0472">Membrane</keyword>
<proteinExistence type="predicted"/>
<dbReference type="AlphaFoldDB" id="A0A0F7P8E1"/>
<organism evidence="3 6">
    <name type="scientific">Halanaeroarchaeum sulfurireducens</name>
    <dbReference type="NCBI Taxonomy" id="1604004"/>
    <lineage>
        <taxon>Archaea</taxon>
        <taxon>Methanobacteriati</taxon>
        <taxon>Methanobacteriota</taxon>
        <taxon>Stenosarchaea group</taxon>
        <taxon>Halobacteria</taxon>
        <taxon>Halobacteriales</taxon>
        <taxon>Halobacteriaceae</taxon>
        <taxon>Halanaeroarchaeum</taxon>
    </lineage>
</organism>
<dbReference type="HOGENOM" id="CLU_068050_2_1_2"/>
<reference evidence="5" key="2">
    <citation type="submission" date="2015-05" db="EMBL/GenBank/DDBJ databases">
        <title>Complete genome sequence of Halanaeroarchaeum sulfurireducens type strain M27-SA2, a sulfate-reducer haloarchaeon from marine anoxic lake Medee.</title>
        <authorList>
            <person name="Messina E."/>
            <person name="Kublanov I.V."/>
            <person name="Toshchakov S."/>
            <person name="Arcadi E."/>
            <person name="La Spada G."/>
            <person name="La Cono V."/>
            <person name="Yakimov M.M."/>
        </authorList>
    </citation>
    <scope>NUCLEOTIDE SEQUENCE [LARGE SCALE GENOMIC DNA]</scope>
    <source>
        <strain evidence="5">M27-SA2</strain>
    </source>
</reference>
<feature type="transmembrane region" description="Helical" evidence="2">
    <location>
        <begin position="82"/>
        <end position="104"/>
    </location>
</feature>
<dbReference type="PANTHER" id="PTHR31876">
    <property type="entry name" value="COV-LIKE PROTEIN 1"/>
    <property type="match status" value="1"/>
</dbReference>
<evidence type="ECO:0000256" key="2">
    <source>
        <dbReference type="SAM" id="Phobius"/>
    </source>
</evidence>
<feature type="transmembrane region" description="Helical" evidence="2">
    <location>
        <begin position="124"/>
        <end position="143"/>
    </location>
</feature>
<dbReference type="PANTHER" id="PTHR31876:SF26">
    <property type="entry name" value="PROTEIN LIKE COV 2"/>
    <property type="match status" value="1"/>
</dbReference>
<dbReference type="STRING" id="1604004.HLASA_0510"/>
<dbReference type="KEGG" id="hsf:HLASA_0510"/>
<accession>A0A0F7P8E1</accession>
<evidence type="ECO:0000256" key="1">
    <source>
        <dbReference type="SAM" id="MobiDB-lite"/>
    </source>
</evidence>
<protein>
    <recommendedName>
        <fullName evidence="7">DUF502 domain-containing protein</fullName>
    </recommendedName>
</protein>
<keyword evidence="2" id="KW-1133">Transmembrane helix</keyword>
<feature type="compositionally biased region" description="Acidic residues" evidence="1">
    <location>
        <begin position="328"/>
        <end position="339"/>
    </location>
</feature>
<dbReference type="Proteomes" id="UP000069906">
    <property type="component" value="Chromosome"/>
</dbReference>
<dbReference type="EMBL" id="CP008874">
    <property type="protein sequence ID" value="AKH97012.1"/>
    <property type="molecule type" value="Genomic_DNA"/>
</dbReference>
<keyword evidence="2" id="KW-0812">Transmembrane</keyword>
<reference evidence="3 6" key="1">
    <citation type="journal article" date="2015" name="ISME J.">
        <title>Elemental sulfur and acetate can support life of a novel strictly anaerobic haloarchaeon.</title>
        <authorList>
            <person name="Sorokin D.Y."/>
            <person name="Kublanov I.V."/>
            <person name="Gavrilov S.N."/>
            <person name="Rojo D."/>
            <person name="Roman P."/>
            <person name="Golyshin P.N."/>
            <person name="Slepak V.Z."/>
            <person name="Smedile F."/>
            <person name="Ferrer M."/>
            <person name="Messina E."/>
            <person name="La Cono V."/>
            <person name="Yakimov M.M."/>
        </authorList>
    </citation>
    <scope>NUCLEOTIDE SEQUENCE [LARGE SCALE GENOMIC DNA]</scope>
    <source>
        <strain evidence="3 6">HSR2</strain>
    </source>
</reference>
<dbReference type="KEGG" id="hsu:HLASF_0513"/>
<reference evidence="4 5" key="3">
    <citation type="journal article" date="2016" name="Stand. Genomic Sci.">
        <title>Complete genome sequence of 'Halanaeroarchaeum sulfurireducens' M27-SA2, a sulfur-reducing and acetate-oxidizing haloarchaeon from the deep-sea hypersaline anoxic lake Medee.</title>
        <authorList>
            <person name="Messina E."/>
            <person name="Sorokin D.Y."/>
            <person name="Kublanov I.V."/>
            <person name="Toshchakov S."/>
            <person name="Lopatina A."/>
            <person name="Arcadi E."/>
            <person name="Smedile F."/>
            <person name="La Spada G."/>
            <person name="La Cono V."/>
            <person name="Yakimov M.M."/>
        </authorList>
    </citation>
    <scope>NUCLEOTIDE SEQUENCE [LARGE SCALE GENOMIC DNA]</scope>
    <source>
        <strain evidence="4 5">M27-SA2</strain>
    </source>
</reference>
<gene>
    <name evidence="4" type="ORF">HLASA_0510</name>
    <name evidence="3" type="ORF">HLASF_0513</name>
</gene>
<evidence type="ECO:0000313" key="6">
    <source>
        <dbReference type="Proteomes" id="UP000069906"/>
    </source>
</evidence>
<evidence type="ECO:0008006" key="7">
    <source>
        <dbReference type="Google" id="ProtNLM"/>
    </source>
</evidence>
<dbReference type="Proteomes" id="UP000060390">
    <property type="component" value="Chromosome"/>
</dbReference>
<evidence type="ECO:0000313" key="4">
    <source>
        <dbReference type="EMBL" id="ALG81413.1"/>
    </source>
</evidence>
<keyword evidence="6" id="KW-1185">Reference proteome</keyword>